<accession>A0A5C8URP6</accession>
<dbReference type="EMBL" id="VRMG01000006">
    <property type="protein sequence ID" value="TXN30582.1"/>
    <property type="molecule type" value="Genomic_DNA"/>
</dbReference>
<name>A0A5C8URP6_9MICO</name>
<proteinExistence type="predicted"/>
<reference evidence="2 3" key="1">
    <citation type="submission" date="2019-08" db="EMBL/GenBank/DDBJ databases">
        <title>Bacterial whole genome sequence for Glaciihabitans sp. CHu50b-6-2.</title>
        <authorList>
            <person name="Jin L."/>
        </authorList>
    </citation>
    <scope>NUCLEOTIDE SEQUENCE [LARGE SCALE GENOMIC DNA]</scope>
    <source>
        <strain evidence="2 3">CHu50b-6-2</strain>
    </source>
</reference>
<evidence type="ECO:0000313" key="3">
    <source>
        <dbReference type="Proteomes" id="UP000321379"/>
    </source>
</evidence>
<comment type="caution">
    <text evidence="2">The sequence shown here is derived from an EMBL/GenBank/DDBJ whole genome shotgun (WGS) entry which is preliminary data.</text>
</comment>
<feature type="compositionally biased region" description="Polar residues" evidence="1">
    <location>
        <begin position="60"/>
        <end position="70"/>
    </location>
</feature>
<evidence type="ECO:0008006" key="4">
    <source>
        <dbReference type="Google" id="ProtNLM"/>
    </source>
</evidence>
<feature type="region of interest" description="Disordered" evidence="1">
    <location>
        <begin position="56"/>
        <end position="84"/>
    </location>
</feature>
<gene>
    <name evidence="2" type="ORF">FVP33_08650</name>
</gene>
<organism evidence="2 3">
    <name type="scientific">Lacisediminihabitans profunda</name>
    <dbReference type="NCBI Taxonomy" id="2594790"/>
    <lineage>
        <taxon>Bacteria</taxon>
        <taxon>Bacillati</taxon>
        <taxon>Actinomycetota</taxon>
        <taxon>Actinomycetes</taxon>
        <taxon>Micrococcales</taxon>
        <taxon>Microbacteriaceae</taxon>
        <taxon>Lacisediminihabitans</taxon>
    </lineage>
</organism>
<keyword evidence="3" id="KW-1185">Reference proteome</keyword>
<dbReference type="Proteomes" id="UP000321379">
    <property type="component" value="Unassembled WGS sequence"/>
</dbReference>
<dbReference type="AlphaFoldDB" id="A0A5C8URP6"/>
<evidence type="ECO:0000313" key="2">
    <source>
        <dbReference type="EMBL" id="TXN30582.1"/>
    </source>
</evidence>
<protein>
    <recommendedName>
        <fullName evidence="4">Alpha/beta hydrolase</fullName>
    </recommendedName>
</protein>
<evidence type="ECO:0000256" key="1">
    <source>
        <dbReference type="SAM" id="MobiDB-lite"/>
    </source>
</evidence>
<sequence length="84" mass="9538">MKLKARKIVSSDEVELATYEFSDPDAPTIVAVHGPFFDPNMLDEARYAGYQLGTRRMASRTDSPSMSRSFAPTRRWPRWPSATN</sequence>
<dbReference type="RefSeq" id="WP_147783264.1">
    <property type="nucleotide sequence ID" value="NZ_VRMG01000006.1"/>
</dbReference>